<keyword evidence="3 6" id="KW-0812">Transmembrane</keyword>
<evidence type="ECO:0000256" key="5">
    <source>
        <dbReference type="ARBA" id="ARBA00023136"/>
    </source>
</evidence>
<feature type="transmembrane region" description="Helical" evidence="6">
    <location>
        <begin position="73"/>
        <end position="91"/>
    </location>
</feature>
<evidence type="ECO:0000313" key="9">
    <source>
        <dbReference type="Proteomes" id="UP001642484"/>
    </source>
</evidence>
<evidence type="ECO:0000313" key="8">
    <source>
        <dbReference type="EMBL" id="CAK8992172.1"/>
    </source>
</evidence>
<evidence type="ECO:0000256" key="6">
    <source>
        <dbReference type="SAM" id="Phobius"/>
    </source>
</evidence>
<feature type="transmembrane region" description="Helical" evidence="6">
    <location>
        <begin position="97"/>
        <end position="118"/>
    </location>
</feature>
<feature type="domain" description="ABC-2 type transporter transmembrane" evidence="7">
    <location>
        <begin position="66"/>
        <end position="178"/>
    </location>
</feature>
<gene>
    <name evidence="8" type="ORF">CCMP2556_LOCUS2754</name>
</gene>
<evidence type="ECO:0000256" key="3">
    <source>
        <dbReference type="ARBA" id="ARBA00022692"/>
    </source>
</evidence>
<proteinExistence type="predicted"/>
<organism evidence="8 9">
    <name type="scientific">Durusdinium trenchii</name>
    <dbReference type="NCBI Taxonomy" id="1381693"/>
    <lineage>
        <taxon>Eukaryota</taxon>
        <taxon>Sar</taxon>
        <taxon>Alveolata</taxon>
        <taxon>Dinophyceae</taxon>
        <taxon>Suessiales</taxon>
        <taxon>Symbiodiniaceae</taxon>
        <taxon>Durusdinium</taxon>
    </lineage>
</organism>
<name>A0ABP0HPN3_9DINO</name>
<dbReference type="PANTHER" id="PTHR48041:SF139">
    <property type="entry name" value="PROTEIN SCARLET"/>
    <property type="match status" value="1"/>
</dbReference>
<feature type="transmembrane region" description="Helical" evidence="6">
    <location>
        <begin position="219"/>
        <end position="238"/>
    </location>
</feature>
<dbReference type="InterPro" id="IPR050352">
    <property type="entry name" value="ABCG_transporters"/>
</dbReference>
<accession>A0ABP0HPN3</accession>
<dbReference type="PANTHER" id="PTHR48041">
    <property type="entry name" value="ABC TRANSPORTER G FAMILY MEMBER 28"/>
    <property type="match status" value="1"/>
</dbReference>
<reference evidence="8 9" key="1">
    <citation type="submission" date="2024-02" db="EMBL/GenBank/DDBJ databases">
        <authorList>
            <person name="Chen Y."/>
            <person name="Shah S."/>
            <person name="Dougan E. K."/>
            <person name="Thang M."/>
            <person name="Chan C."/>
        </authorList>
    </citation>
    <scope>NUCLEOTIDE SEQUENCE [LARGE SCALE GENOMIC DNA]</scope>
</reference>
<comment type="caution">
    <text evidence="8">The sequence shown here is derived from an EMBL/GenBank/DDBJ whole genome shotgun (WGS) entry which is preliminary data.</text>
</comment>
<evidence type="ECO:0000256" key="2">
    <source>
        <dbReference type="ARBA" id="ARBA00022448"/>
    </source>
</evidence>
<keyword evidence="9" id="KW-1185">Reference proteome</keyword>
<protein>
    <recommendedName>
        <fullName evidence="7">ABC-2 type transporter transmembrane domain-containing protein</fullName>
    </recommendedName>
</protein>
<keyword evidence="5 6" id="KW-0472">Membrane</keyword>
<evidence type="ECO:0000256" key="4">
    <source>
        <dbReference type="ARBA" id="ARBA00022989"/>
    </source>
</evidence>
<dbReference type="Pfam" id="PF01061">
    <property type="entry name" value="ABC2_membrane"/>
    <property type="match status" value="1"/>
</dbReference>
<keyword evidence="2" id="KW-0813">Transport</keyword>
<evidence type="ECO:0000256" key="1">
    <source>
        <dbReference type="ARBA" id="ARBA00004141"/>
    </source>
</evidence>
<comment type="subcellular location">
    <subcellularLocation>
        <location evidence="1">Membrane</location>
        <topology evidence="1">Multi-pass membrane protein</topology>
    </subcellularLocation>
</comment>
<evidence type="ECO:0000259" key="7">
    <source>
        <dbReference type="Pfam" id="PF01061"/>
    </source>
</evidence>
<dbReference type="Proteomes" id="UP001642484">
    <property type="component" value="Unassembled WGS sequence"/>
</dbReference>
<feature type="transmembrane region" description="Helical" evidence="6">
    <location>
        <begin position="125"/>
        <end position="148"/>
    </location>
</feature>
<dbReference type="InterPro" id="IPR013525">
    <property type="entry name" value="ABC2_TM"/>
</dbReference>
<keyword evidence="4 6" id="KW-1133">Transmembrane helix</keyword>
<sequence>MPDHTMPADFVMRLCIDPRDPEGAANRRVAISDAWDKQWPNDALIDRATDLTKRCSAQKYPPHFNMALADMPFDILIALIWSATMFWMVGFRDDFEHFFYFFLGVYALTCVATGIGYLGGYAAPVAAIGMLVVLLNIMPQMLFGGLFMNLDAVPPGFVWLKTISVFRLGFEALMINQWQDYGELPCANGTIAIPCVAANGEQVLRTNGVDPAGSYAETLIWLLIPWCIYHLLAFVLLWRRARPRQFEGAAPEDDTKGELRRQSEAEAPKLNIRRPKIALQWENLSMEADNKSLGRTGEQWREQQRLSSFKFLQAISHQLEVVTSKRVNLETFKCHSDLAPIMQPLTPSHGRPEVLNDQIYLDGLYYNVIEWSNCQGCLILTMDQSPSDMVASAGVWPLPRNF</sequence>
<dbReference type="EMBL" id="CAXAMN010001080">
    <property type="protein sequence ID" value="CAK8992172.1"/>
    <property type="molecule type" value="Genomic_DNA"/>
</dbReference>